<dbReference type="AlphaFoldDB" id="A0A1T4S6J9"/>
<evidence type="ECO:0000313" key="2">
    <source>
        <dbReference type="Proteomes" id="UP000190065"/>
    </source>
</evidence>
<dbReference type="Proteomes" id="UP000190065">
    <property type="component" value="Unassembled WGS sequence"/>
</dbReference>
<feature type="non-terminal residue" evidence="1">
    <location>
        <position position="1"/>
    </location>
</feature>
<dbReference type="EMBL" id="FUXK01000060">
    <property type="protein sequence ID" value="SKA23863.1"/>
    <property type="molecule type" value="Genomic_DNA"/>
</dbReference>
<dbReference type="STRING" id="28136.SAMN02745202_02577"/>
<proteinExistence type="predicted"/>
<evidence type="ECO:0000313" key="1">
    <source>
        <dbReference type="EMBL" id="SKA23863.1"/>
    </source>
</evidence>
<protein>
    <recommendedName>
        <fullName evidence="3">Transposase DDE domain-containing protein</fullName>
    </recommendedName>
</protein>
<reference evidence="1 2" key="1">
    <citation type="submission" date="2017-02" db="EMBL/GenBank/DDBJ databases">
        <authorList>
            <person name="Peterson S.W."/>
        </authorList>
    </citation>
    <scope>NUCLEOTIDE SEQUENCE [LARGE SCALE GENOMIC DNA]</scope>
    <source>
        <strain evidence="1 2">ATCC 43324</strain>
    </source>
</reference>
<gene>
    <name evidence="1" type="ORF">SAMN02745202_02577</name>
</gene>
<organism evidence="1 2">
    <name type="scientific">Segatella oulorum</name>
    <dbReference type="NCBI Taxonomy" id="28136"/>
    <lineage>
        <taxon>Bacteria</taxon>
        <taxon>Pseudomonadati</taxon>
        <taxon>Bacteroidota</taxon>
        <taxon>Bacteroidia</taxon>
        <taxon>Bacteroidales</taxon>
        <taxon>Prevotellaceae</taxon>
        <taxon>Segatella</taxon>
    </lineage>
</organism>
<evidence type="ECO:0008006" key="3">
    <source>
        <dbReference type="Google" id="ProtNLM"/>
    </source>
</evidence>
<accession>A0A1T4S6J9</accession>
<sequence length="160" mass="18307">YFPGWASIGGIIVGGENRDGNTNVRFHQEDTLRRIMDRVTSELGVVIERFRADCGSFSKEIIQTVESRCNTFYIRAANCGSRHEEFRRLKEWKSVEVGYERCDVTSVSIDNLIEGKSYRLVVQRSPLKDKQAESLYPPFCQRASKMGESGKAERSKPVYK</sequence>
<name>A0A1T4S6J9_9BACT</name>